<comment type="caution">
    <text evidence="8">The sequence shown here is derived from an EMBL/GenBank/DDBJ whole genome shotgun (WGS) entry which is preliminary data.</text>
</comment>
<sequence>MVAPSLITKESSTQSDLNTGTSLLKAAAKGGAIGIIMNPAVLSIITHFPNKCLPRKSEKYVVNSITIPPASEMDKGEMNNNLNQSPASNASNTKGPGTSKAKRYAGLILAILSAMMFSFTGLIVKIISHHHPLTQATWMFIATAVLALPLNLFRYAFNFHLKRKAENEPNQQLHKSGSFTQFSENVEVGRVIESVSEKEKEVSSVVVTSEKLKVCLPPIEFVDSSPKIPLQEEVLHEKRDAARKRKIKLFLLLVIRGCSGCSGMILYFYSLKYLNVGDSLVIVCSSPIFVFIIGYLFLGESCGVIPVLTIVLSMAGVAVITRPPMLTGKEAFETEDMIGAGLAFTSMLCIAVTIIMMRFLQNVYHGLINLVFGGWGALQTTILAIAIGVLEYPHDLHDALLMMATGVVFFMGQTFLALALQFEEAGPVSLVRTSEVVFAFVWQFVFLNVSPDIFSISGAGLILAGIFLTISRKWIAALPENATSRKIFGFLLK</sequence>
<gene>
    <name evidence="8" type="ORF">ODALV1_LOCUS10254</name>
</gene>
<dbReference type="Proteomes" id="UP001642540">
    <property type="component" value="Unassembled WGS sequence"/>
</dbReference>
<evidence type="ECO:0000256" key="1">
    <source>
        <dbReference type="ARBA" id="ARBA00004141"/>
    </source>
</evidence>
<feature type="transmembrane region" description="Helical" evidence="6">
    <location>
        <begin position="280"/>
        <end position="298"/>
    </location>
</feature>
<dbReference type="SUPFAM" id="SSF103481">
    <property type="entry name" value="Multidrug resistance efflux transporter EmrE"/>
    <property type="match status" value="2"/>
</dbReference>
<name>A0ABP1QDM4_9HEXA</name>
<keyword evidence="3 6" id="KW-1133">Transmembrane helix</keyword>
<evidence type="ECO:0000256" key="6">
    <source>
        <dbReference type="SAM" id="Phobius"/>
    </source>
</evidence>
<evidence type="ECO:0000259" key="7">
    <source>
        <dbReference type="Pfam" id="PF00892"/>
    </source>
</evidence>
<dbReference type="Pfam" id="PF00892">
    <property type="entry name" value="EamA"/>
    <property type="match status" value="2"/>
</dbReference>
<feature type="transmembrane region" description="Helical" evidence="6">
    <location>
        <begin position="337"/>
        <end position="360"/>
    </location>
</feature>
<evidence type="ECO:0000256" key="5">
    <source>
        <dbReference type="SAM" id="MobiDB-lite"/>
    </source>
</evidence>
<dbReference type="Gene3D" id="1.10.3730.20">
    <property type="match status" value="1"/>
</dbReference>
<evidence type="ECO:0000313" key="9">
    <source>
        <dbReference type="Proteomes" id="UP001642540"/>
    </source>
</evidence>
<dbReference type="EMBL" id="CAXLJM020000032">
    <property type="protein sequence ID" value="CAL8099508.1"/>
    <property type="molecule type" value="Genomic_DNA"/>
</dbReference>
<keyword evidence="2 6" id="KW-0812">Transmembrane</keyword>
<feature type="domain" description="EamA" evidence="7">
    <location>
        <begin position="247"/>
        <end position="321"/>
    </location>
</feature>
<feature type="transmembrane region" description="Helical" evidence="6">
    <location>
        <begin position="367"/>
        <end position="387"/>
    </location>
</feature>
<feature type="transmembrane region" description="Helical" evidence="6">
    <location>
        <begin position="136"/>
        <end position="157"/>
    </location>
</feature>
<feature type="transmembrane region" description="Helical" evidence="6">
    <location>
        <begin position="399"/>
        <end position="418"/>
    </location>
</feature>
<feature type="transmembrane region" description="Helical" evidence="6">
    <location>
        <begin position="249"/>
        <end position="268"/>
    </location>
</feature>
<evidence type="ECO:0000256" key="3">
    <source>
        <dbReference type="ARBA" id="ARBA00022989"/>
    </source>
</evidence>
<evidence type="ECO:0000256" key="2">
    <source>
        <dbReference type="ARBA" id="ARBA00022692"/>
    </source>
</evidence>
<protein>
    <recommendedName>
        <fullName evidence="7">EamA domain-containing protein</fullName>
    </recommendedName>
</protein>
<proteinExistence type="predicted"/>
<feature type="transmembrane region" description="Helical" evidence="6">
    <location>
        <begin position="305"/>
        <end position="325"/>
    </location>
</feature>
<evidence type="ECO:0000256" key="4">
    <source>
        <dbReference type="ARBA" id="ARBA00023136"/>
    </source>
</evidence>
<feature type="transmembrane region" description="Helical" evidence="6">
    <location>
        <begin position="453"/>
        <end position="470"/>
    </location>
</feature>
<dbReference type="InterPro" id="IPR000620">
    <property type="entry name" value="EamA_dom"/>
</dbReference>
<feature type="transmembrane region" description="Helical" evidence="6">
    <location>
        <begin position="430"/>
        <end position="447"/>
    </location>
</feature>
<feature type="compositionally biased region" description="Polar residues" evidence="5">
    <location>
        <begin position="78"/>
        <end position="96"/>
    </location>
</feature>
<evidence type="ECO:0000313" key="8">
    <source>
        <dbReference type="EMBL" id="CAL8099508.1"/>
    </source>
</evidence>
<keyword evidence="4 6" id="KW-0472">Membrane</keyword>
<dbReference type="PANTHER" id="PTHR22911:SF6">
    <property type="entry name" value="SOLUTE CARRIER FAMILY 35 MEMBER G1"/>
    <property type="match status" value="1"/>
</dbReference>
<comment type="subcellular location">
    <subcellularLocation>
        <location evidence="1">Membrane</location>
        <topology evidence="1">Multi-pass membrane protein</topology>
    </subcellularLocation>
</comment>
<reference evidence="8 9" key="1">
    <citation type="submission" date="2024-08" db="EMBL/GenBank/DDBJ databases">
        <authorList>
            <person name="Cucini C."/>
            <person name="Frati F."/>
        </authorList>
    </citation>
    <scope>NUCLEOTIDE SEQUENCE [LARGE SCALE GENOMIC DNA]</scope>
</reference>
<keyword evidence="9" id="KW-1185">Reference proteome</keyword>
<feature type="region of interest" description="Disordered" evidence="5">
    <location>
        <begin position="71"/>
        <end position="97"/>
    </location>
</feature>
<feature type="domain" description="EamA" evidence="7">
    <location>
        <begin position="338"/>
        <end position="470"/>
    </location>
</feature>
<feature type="transmembrane region" description="Helical" evidence="6">
    <location>
        <begin position="104"/>
        <end position="124"/>
    </location>
</feature>
<dbReference type="PANTHER" id="PTHR22911">
    <property type="entry name" value="ACYL-MALONYL CONDENSING ENZYME-RELATED"/>
    <property type="match status" value="1"/>
</dbReference>
<organism evidence="8 9">
    <name type="scientific">Orchesella dallaii</name>
    <dbReference type="NCBI Taxonomy" id="48710"/>
    <lineage>
        <taxon>Eukaryota</taxon>
        <taxon>Metazoa</taxon>
        <taxon>Ecdysozoa</taxon>
        <taxon>Arthropoda</taxon>
        <taxon>Hexapoda</taxon>
        <taxon>Collembola</taxon>
        <taxon>Entomobryomorpha</taxon>
        <taxon>Entomobryoidea</taxon>
        <taxon>Orchesellidae</taxon>
        <taxon>Orchesellinae</taxon>
        <taxon>Orchesella</taxon>
    </lineage>
</organism>
<accession>A0ABP1QDM4</accession>
<dbReference type="InterPro" id="IPR037185">
    <property type="entry name" value="EmrE-like"/>
</dbReference>